<dbReference type="EMBL" id="PCSH01000120">
    <property type="protein sequence ID" value="PIP40444.1"/>
    <property type="molecule type" value="Genomic_DNA"/>
</dbReference>
<proteinExistence type="predicted"/>
<accession>A0A2H0A4S6</accession>
<reference evidence="1 2" key="1">
    <citation type="submission" date="2017-09" db="EMBL/GenBank/DDBJ databases">
        <title>Depth-based differentiation of microbial function through sediment-hosted aquifers and enrichment of novel symbionts in the deep terrestrial subsurface.</title>
        <authorList>
            <person name="Probst A.J."/>
            <person name="Ladd B."/>
            <person name="Jarett J.K."/>
            <person name="Geller-Mcgrath D.E."/>
            <person name="Sieber C.M."/>
            <person name="Emerson J.B."/>
            <person name="Anantharaman K."/>
            <person name="Thomas B.C."/>
            <person name="Malmstrom R."/>
            <person name="Stieglmeier M."/>
            <person name="Klingl A."/>
            <person name="Woyke T."/>
            <person name="Ryan C.M."/>
            <person name="Banfield J.F."/>
        </authorList>
    </citation>
    <scope>NUCLEOTIDE SEQUENCE [LARGE SCALE GENOMIC DNA]</scope>
    <source>
        <strain evidence="1">CG23_combo_of_CG06-09_8_20_14_all_40_23</strain>
    </source>
</reference>
<gene>
    <name evidence="1" type="ORF">COX18_06740</name>
</gene>
<evidence type="ECO:0000313" key="1">
    <source>
        <dbReference type="EMBL" id="PIP40444.1"/>
    </source>
</evidence>
<evidence type="ECO:0008006" key="3">
    <source>
        <dbReference type="Google" id="ProtNLM"/>
    </source>
</evidence>
<dbReference type="Proteomes" id="UP000231067">
    <property type="component" value="Unassembled WGS sequence"/>
</dbReference>
<evidence type="ECO:0000313" key="2">
    <source>
        <dbReference type="Proteomes" id="UP000231067"/>
    </source>
</evidence>
<name>A0A2H0A4S6_9BACT</name>
<protein>
    <recommendedName>
        <fullName evidence="3">Anti-sigma-28 factor FlgM C-terminal domain-containing protein</fullName>
    </recommendedName>
</protein>
<sequence length="103" mass="11572">MTINPITGTPDIQKTESRNVVAKQIEGKAIPKDRIEISSRAKETQQLRLYAGEMAKRIANTPPDTRMELVAQAAIKLKTGDYNQPNVTREIARRFSMMMGLEV</sequence>
<dbReference type="AlphaFoldDB" id="A0A2H0A4S6"/>
<comment type="caution">
    <text evidence="1">The sequence shown here is derived from an EMBL/GenBank/DDBJ whole genome shotgun (WGS) entry which is preliminary data.</text>
</comment>
<organism evidence="1 2">
    <name type="scientific">Candidatus Desantisbacteria bacterium CG23_combo_of_CG06-09_8_20_14_all_40_23</name>
    <dbReference type="NCBI Taxonomy" id="1974550"/>
    <lineage>
        <taxon>Bacteria</taxon>
        <taxon>Candidatus Desantisiibacteriota</taxon>
    </lineage>
</organism>